<proteinExistence type="inferred from homology"/>
<accession>A0A8J9VAC9</accession>
<evidence type="ECO:0000256" key="10">
    <source>
        <dbReference type="RuleBase" id="RU361210"/>
    </source>
</evidence>
<dbReference type="GO" id="GO:0000159">
    <property type="term" value="C:protein phosphatase type 2A complex"/>
    <property type="evidence" value="ECO:0007669"/>
    <property type="project" value="TreeGrafter"/>
</dbReference>
<dbReference type="AlphaFoldDB" id="A0A8J9VAC9"/>
<dbReference type="InterPro" id="IPR004327">
    <property type="entry name" value="Phstyr_phstse_ac"/>
</dbReference>
<dbReference type="GO" id="GO:0003755">
    <property type="term" value="F:peptidyl-prolyl cis-trans isomerase activity"/>
    <property type="evidence" value="ECO:0007669"/>
    <property type="project" value="UniProtKB-KW"/>
</dbReference>
<name>A0A8J9VAC9_9NEOP</name>
<evidence type="ECO:0000256" key="8">
    <source>
        <dbReference type="ARBA" id="ARBA00044786"/>
    </source>
</evidence>
<dbReference type="GO" id="GO:0007052">
    <property type="term" value="P:mitotic spindle organization"/>
    <property type="evidence" value="ECO:0007669"/>
    <property type="project" value="TreeGrafter"/>
</dbReference>
<dbReference type="Pfam" id="PF03095">
    <property type="entry name" value="PTPA"/>
    <property type="match status" value="1"/>
</dbReference>
<dbReference type="PIRSF" id="PIRSF016325">
    <property type="entry name" value="Phstyr_phstse_ac"/>
    <property type="match status" value="1"/>
</dbReference>
<evidence type="ECO:0000256" key="5">
    <source>
        <dbReference type="ARBA" id="ARBA00022490"/>
    </source>
</evidence>
<organism evidence="11 12">
    <name type="scientific">Brenthis ino</name>
    <name type="common">lesser marbled fritillary</name>
    <dbReference type="NCBI Taxonomy" id="405034"/>
    <lineage>
        <taxon>Eukaryota</taxon>
        <taxon>Metazoa</taxon>
        <taxon>Ecdysozoa</taxon>
        <taxon>Arthropoda</taxon>
        <taxon>Hexapoda</taxon>
        <taxon>Insecta</taxon>
        <taxon>Pterygota</taxon>
        <taxon>Neoptera</taxon>
        <taxon>Endopterygota</taxon>
        <taxon>Lepidoptera</taxon>
        <taxon>Glossata</taxon>
        <taxon>Ditrysia</taxon>
        <taxon>Papilionoidea</taxon>
        <taxon>Nymphalidae</taxon>
        <taxon>Heliconiinae</taxon>
        <taxon>Argynnini</taxon>
        <taxon>Brenthis</taxon>
    </lineage>
</organism>
<evidence type="ECO:0000256" key="6">
    <source>
        <dbReference type="ARBA" id="ARBA00023110"/>
    </source>
</evidence>
<dbReference type="GO" id="GO:0008160">
    <property type="term" value="F:protein tyrosine phosphatase activator activity"/>
    <property type="evidence" value="ECO:0007669"/>
    <property type="project" value="TreeGrafter"/>
</dbReference>
<dbReference type="GO" id="GO:0005737">
    <property type="term" value="C:cytoplasm"/>
    <property type="evidence" value="ECO:0007669"/>
    <property type="project" value="UniProtKB-SubCell"/>
</dbReference>
<comment type="function">
    <text evidence="10">PPIases accelerate the folding of proteins. It catalyzes the cis-trans isomerization of proline imidic peptide bonds in oligopeptides.</text>
</comment>
<dbReference type="Proteomes" id="UP000838878">
    <property type="component" value="Chromosome 3"/>
</dbReference>
<dbReference type="GO" id="GO:0005634">
    <property type="term" value="C:nucleus"/>
    <property type="evidence" value="ECO:0007669"/>
    <property type="project" value="TreeGrafter"/>
</dbReference>
<keyword evidence="6 10" id="KW-0697">Rotamase</keyword>
<dbReference type="Gene3D" id="1.20.120.1150">
    <property type="match status" value="1"/>
</dbReference>
<sequence>MNADSVIGDGVKTEKTTPALPVDHRFLEPVKAVKTITDMAIWEKSEAYMEYTGFIATLNEAIKGKPLSVDCKISSNVRKLENMLEKIDKTIDDFPPIEQPQRFGNSAFRDWLTKVKQNSTQFLQEALDLELHLAIPEIKVYLEESFGNGTRIDYGTGHEMSFIMFLCCLYKIGFLNSEDNVATVFLIFNKYIRIARRLQQTYRMEPAGSHGVWSLDDYQFVPFIWGSSQLVDQPRIYPPGKFLDDDIIDKYSDEYMFLSCIKYIKEVKKGPFAEHSNQLWSISAVGSWTKINQAHCANLLPGHRYTRWCPSGPLRATLDSSEKRTFFHCSMVQFRYC</sequence>
<evidence type="ECO:0000256" key="7">
    <source>
        <dbReference type="ARBA" id="ARBA00023235"/>
    </source>
</evidence>
<dbReference type="EMBL" id="OV170223">
    <property type="protein sequence ID" value="CAH0722855.1"/>
    <property type="molecule type" value="Genomic_DNA"/>
</dbReference>
<dbReference type="EC" id="5.2.1.8" evidence="4 10"/>
<evidence type="ECO:0000256" key="3">
    <source>
        <dbReference type="ARBA" id="ARBA00011019"/>
    </source>
</evidence>
<reference evidence="11" key="1">
    <citation type="submission" date="2021-12" db="EMBL/GenBank/DDBJ databases">
        <authorList>
            <person name="Martin H S."/>
        </authorList>
    </citation>
    <scope>NUCLEOTIDE SEQUENCE</scope>
</reference>
<dbReference type="InterPro" id="IPR037218">
    <property type="entry name" value="PTPA_sf"/>
</dbReference>
<evidence type="ECO:0000256" key="2">
    <source>
        <dbReference type="ARBA" id="ARBA00004496"/>
    </source>
</evidence>
<keyword evidence="12" id="KW-1185">Reference proteome</keyword>
<comment type="subcellular location">
    <subcellularLocation>
        <location evidence="2 10">Cytoplasm</location>
    </subcellularLocation>
</comment>
<keyword evidence="5 10" id="KW-0963">Cytoplasm</keyword>
<evidence type="ECO:0000256" key="4">
    <source>
        <dbReference type="ARBA" id="ARBA00013194"/>
    </source>
</evidence>
<evidence type="ECO:0000256" key="1">
    <source>
        <dbReference type="ARBA" id="ARBA00000971"/>
    </source>
</evidence>
<gene>
    <name evidence="11" type="ORF">BINO364_LOCUS8743</name>
</gene>
<protein>
    <recommendedName>
        <fullName evidence="8 10">Serine/threonine-protein phosphatase 2A activator</fullName>
        <ecNumber evidence="4 10">5.2.1.8</ecNumber>
    </recommendedName>
    <alternativeName>
        <fullName evidence="9 10">Phosphotyrosyl phosphatase activator</fullName>
    </alternativeName>
</protein>
<dbReference type="PANTHER" id="PTHR10012">
    <property type="entry name" value="SERINE/THREONINE-PROTEIN PHOSPHATASE 2A REGULATORY SUBUNIT B"/>
    <property type="match status" value="1"/>
</dbReference>
<evidence type="ECO:0000256" key="9">
    <source>
        <dbReference type="ARBA" id="ARBA00044820"/>
    </source>
</evidence>
<dbReference type="PANTHER" id="PTHR10012:SF0">
    <property type="entry name" value="SERINE_THREONINE-PROTEIN PHOSPHATASE 2A ACTIVATOR"/>
    <property type="match status" value="1"/>
</dbReference>
<evidence type="ECO:0000313" key="12">
    <source>
        <dbReference type="Proteomes" id="UP000838878"/>
    </source>
</evidence>
<dbReference type="OrthoDB" id="16120at2759"/>
<comment type="similarity">
    <text evidence="3 10">Belongs to the PTPA-type PPIase family.</text>
</comment>
<evidence type="ECO:0000313" key="11">
    <source>
        <dbReference type="EMBL" id="CAH0722855.1"/>
    </source>
</evidence>
<dbReference type="CDD" id="cd04087">
    <property type="entry name" value="PTPA"/>
    <property type="match status" value="1"/>
</dbReference>
<feature type="non-terminal residue" evidence="11">
    <location>
        <position position="337"/>
    </location>
</feature>
<comment type="catalytic activity">
    <reaction evidence="1 10">
        <text>[protein]-peptidylproline (omega=180) = [protein]-peptidylproline (omega=0)</text>
        <dbReference type="Rhea" id="RHEA:16237"/>
        <dbReference type="Rhea" id="RHEA-COMP:10747"/>
        <dbReference type="Rhea" id="RHEA-COMP:10748"/>
        <dbReference type="ChEBI" id="CHEBI:83833"/>
        <dbReference type="ChEBI" id="CHEBI:83834"/>
        <dbReference type="EC" id="5.2.1.8"/>
    </reaction>
</comment>
<dbReference type="SUPFAM" id="SSF140984">
    <property type="entry name" value="PTPA-like"/>
    <property type="match status" value="1"/>
</dbReference>
<keyword evidence="7 10" id="KW-0413">Isomerase</keyword>
<dbReference type="InterPro" id="IPR043170">
    <property type="entry name" value="PTPA_C_lid"/>
</dbReference>